<evidence type="ECO:0000313" key="3">
    <source>
        <dbReference type="Proteomes" id="UP001163823"/>
    </source>
</evidence>
<dbReference type="GO" id="GO:0000462">
    <property type="term" value="P:maturation of SSU-rRNA from tricistronic rRNA transcript (SSU-rRNA, 5.8S rRNA, LSU-rRNA)"/>
    <property type="evidence" value="ECO:0007669"/>
    <property type="project" value="TreeGrafter"/>
</dbReference>
<evidence type="ECO:0000313" key="2">
    <source>
        <dbReference type="EMBL" id="KAJ7972128.1"/>
    </source>
</evidence>
<accession>A0AAD7VDX8</accession>
<protein>
    <submittedName>
        <fullName evidence="2">Nucleolar protein 10-like</fullName>
    </submittedName>
</protein>
<gene>
    <name evidence="2" type="ORF">O6P43_010062</name>
</gene>
<organism evidence="2 3">
    <name type="scientific">Quillaja saponaria</name>
    <name type="common">Soap bark tree</name>
    <dbReference type="NCBI Taxonomy" id="32244"/>
    <lineage>
        <taxon>Eukaryota</taxon>
        <taxon>Viridiplantae</taxon>
        <taxon>Streptophyta</taxon>
        <taxon>Embryophyta</taxon>
        <taxon>Tracheophyta</taxon>
        <taxon>Spermatophyta</taxon>
        <taxon>Magnoliopsida</taxon>
        <taxon>eudicotyledons</taxon>
        <taxon>Gunneridae</taxon>
        <taxon>Pentapetalae</taxon>
        <taxon>rosids</taxon>
        <taxon>fabids</taxon>
        <taxon>Fabales</taxon>
        <taxon>Quillajaceae</taxon>
        <taxon>Quillaja</taxon>
    </lineage>
</organism>
<feature type="compositionally biased region" description="Low complexity" evidence="1">
    <location>
        <begin position="25"/>
        <end position="36"/>
    </location>
</feature>
<keyword evidence="3" id="KW-1185">Reference proteome</keyword>
<evidence type="ECO:0000256" key="1">
    <source>
        <dbReference type="SAM" id="MobiDB-lite"/>
    </source>
</evidence>
<reference evidence="2" key="1">
    <citation type="journal article" date="2023" name="Science">
        <title>Elucidation of the pathway for biosynthesis of saponin adjuvants from the soapbark tree.</title>
        <authorList>
            <person name="Reed J."/>
            <person name="Orme A."/>
            <person name="El-Demerdash A."/>
            <person name="Owen C."/>
            <person name="Martin L.B.B."/>
            <person name="Misra R.C."/>
            <person name="Kikuchi S."/>
            <person name="Rejzek M."/>
            <person name="Martin A.C."/>
            <person name="Harkess A."/>
            <person name="Leebens-Mack J."/>
            <person name="Louveau T."/>
            <person name="Stephenson M.J."/>
            <person name="Osbourn A."/>
        </authorList>
    </citation>
    <scope>NUCLEOTIDE SEQUENCE</scope>
    <source>
        <strain evidence="2">S10</strain>
    </source>
</reference>
<dbReference type="AlphaFoldDB" id="A0AAD7VDX8"/>
<name>A0AAD7VDX8_QUISA</name>
<dbReference type="KEGG" id="qsa:O6P43_010062"/>
<feature type="region of interest" description="Disordered" evidence="1">
    <location>
        <begin position="1"/>
        <end position="54"/>
    </location>
</feature>
<comment type="caution">
    <text evidence="2">The sequence shown here is derived from an EMBL/GenBank/DDBJ whole genome shotgun (WGS) entry which is preliminary data.</text>
</comment>
<dbReference type="GO" id="GO:0032040">
    <property type="term" value="C:small-subunit processome"/>
    <property type="evidence" value="ECO:0007669"/>
    <property type="project" value="TreeGrafter"/>
</dbReference>
<proteinExistence type="predicted"/>
<dbReference type="PANTHER" id="PTHR14927:SF0">
    <property type="entry name" value="NUCLEOLAR PROTEIN 10"/>
    <property type="match status" value="1"/>
</dbReference>
<sequence>MPSYTPSMLVDEHFEPAKEDEDQSLSDSDASALSQASEDELVDGSNNTKRARVPRLYEIKDERHAEAFWNNQSLAEEDSLPMGDRVAALGDDQRSSRRNQDNVKMGLGGSREITFTTRSSATYKEDGRIQKCDMRREEESKLWGLSQIDQGFKVEEEEGEREAEGEGAVAKAEEVVVESQEPGELAGANTIV</sequence>
<dbReference type="Proteomes" id="UP001163823">
    <property type="component" value="Chromosome 4"/>
</dbReference>
<feature type="compositionally biased region" description="Basic and acidic residues" evidence="1">
    <location>
        <begin position="91"/>
        <end position="101"/>
    </location>
</feature>
<dbReference type="EMBL" id="JARAOO010000004">
    <property type="protein sequence ID" value="KAJ7972128.1"/>
    <property type="molecule type" value="Genomic_DNA"/>
</dbReference>
<dbReference type="GO" id="GO:0030686">
    <property type="term" value="C:90S preribosome"/>
    <property type="evidence" value="ECO:0007669"/>
    <property type="project" value="TreeGrafter"/>
</dbReference>
<feature type="region of interest" description="Disordered" evidence="1">
    <location>
        <begin position="69"/>
        <end position="112"/>
    </location>
</feature>
<dbReference type="InterPro" id="IPR040382">
    <property type="entry name" value="NOL10/Enp2"/>
</dbReference>
<dbReference type="PANTHER" id="PTHR14927">
    <property type="entry name" value="NUCLEOLAR PROTEIN 10"/>
    <property type="match status" value="1"/>
</dbReference>